<accession>A0AAV9VCB8</accession>
<dbReference type="Gene3D" id="3.40.50.720">
    <property type="entry name" value="NAD(P)-binding Rossmann-like Domain"/>
    <property type="match status" value="1"/>
</dbReference>
<evidence type="ECO:0000313" key="2">
    <source>
        <dbReference type="EMBL" id="KAK6358766.1"/>
    </source>
</evidence>
<feature type="domain" description="NAD-dependent epimerase/dehydratase" evidence="1">
    <location>
        <begin position="76"/>
        <end position="354"/>
    </location>
</feature>
<evidence type="ECO:0000313" key="3">
    <source>
        <dbReference type="Proteomes" id="UP001373714"/>
    </source>
</evidence>
<reference evidence="2 3" key="1">
    <citation type="submission" date="2019-10" db="EMBL/GenBank/DDBJ databases">
        <authorList>
            <person name="Palmer J.M."/>
        </authorList>
    </citation>
    <scope>NUCLEOTIDE SEQUENCE [LARGE SCALE GENOMIC DNA]</scope>
    <source>
        <strain evidence="2 3">TWF730</strain>
    </source>
</reference>
<dbReference type="Gene3D" id="3.90.25.10">
    <property type="entry name" value="UDP-galactose 4-epimerase, domain 1"/>
    <property type="match status" value="1"/>
</dbReference>
<proteinExistence type="predicted"/>
<dbReference type="GO" id="GO:0005996">
    <property type="term" value="P:monosaccharide metabolic process"/>
    <property type="evidence" value="ECO:0007669"/>
    <property type="project" value="TreeGrafter"/>
</dbReference>
<protein>
    <recommendedName>
        <fullName evidence="1">NAD-dependent epimerase/dehydratase domain-containing protein</fullName>
    </recommendedName>
</protein>
<dbReference type="AlphaFoldDB" id="A0AAV9VCB8"/>
<dbReference type="Pfam" id="PF01370">
    <property type="entry name" value="Epimerase"/>
    <property type="match status" value="1"/>
</dbReference>
<sequence>MDCHRCTDATTRRSCRPSEIEILLYFFVNYTSLQGLDIPSRIRNYYQLVTSQAIKVLTSIPCCLYTSVSPSRGPAVLVTGGLGYVGSHVCLELLKRGYTILIIDDLRNSFSNTVQNIGLAFETSGFGEYKTAIQNMNHIPIDYGDTQALNQALVGYGRYFLIVGAIHLAASKSVAESLKNPRKYYENNVSKMERFLTALGSLGIRNVIFSSSATVYGCLPPETALKPLKEDLVPVFRSLRQLGGMLGGLTPYGISKILGEGLVARFVERDKQRNGVVFRLFNPVGCDPSGHLKDDPKDKKCRGGVMQMIMKSVRRDQVFEVYGTGLGGRGDKSCIRDFVHVADIARGIAMGLEACVYKGYRDRERLKVYNLASGGGISVKQLVRKVGLESRVAVRVRECSKREGDIAVSVGDNGKIECQLGWVPERSIEAVCKDFCHAYNLQKDRGDLN</sequence>
<dbReference type="InterPro" id="IPR036291">
    <property type="entry name" value="NAD(P)-bd_dom_sf"/>
</dbReference>
<gene>
    <name evidence="2" type="ORF">TWF730_008085</name>
</gene>
<dbReference type="InterPro" id="IPR001509">
    <property type="entry name" value="Epimerase_deHydtase"/>
</dbReference>
<name>A0AAV9VCB8_9PEZI</name>
<comment type="caution">
    <text evidence="2">The sequence shown here is derived from an EMBL/GenBank/DDBJ whole genome shotgun (WGS) entry which is preliminary data.</text>
</comment>
<keyword evidence="3" id="KW-1185">Reference proteome</keyword>
<dbReference type="GO" id="GO:0005829">
    <property type="term" value="C:cytosol"/>
    <property type="evidence" value="ECO:0007669"/>
    <property type="project" value="TreeGrafter"/>
</dbReference>
<dbReference type="Proteomes" id="UP001373714">
    <property type="component" value="Unassembled WGS sequence"/>
</dbReference>
<evidence type="ECO:0000259" key="1">
    <source>
        <dbReference type="Pfam" id="PF01370"/>
    </source>
</evidence>
<dbReference type="PANTHER" id="PTHR43725">
    <property type="entry name" value="UDP-GLUCOSE 4-EPIMERASE"/>
    <property type="match status" value="1"/>
</dbReference>
<dbReference type="EMBL" id="JAVHNS010000004">
    <property type="protein sequence ID" value="KAK6358766.1"/>
    <property type="molecule type" value="Genomic_DNA"/>
</dbReference>
<dbReference type="SUPFAM" id="SSF51735">
    <property type="entry name" value="NAD(P)-binding Rossmann-fold domains"/>
    <property type="match status" value="1"/>
</dbReference>
<dbReference type="PANTHER" id="PTHR43725:SF3">
    <property type="entry name" value="UDP-GLUCOSE 4-EPIMERASE (EUROFUNG)"/>
    <property type="match status" value="1"/>
</dbReference>
<organism evidence="2 3">
    <name type="scientific">Orbilia blumenaviensis</name>
    <dbReference type="NCBI Taxonomy" id="1796055"/>
    <lineage>
        <taxon>Eukaryota</taxon>
        <taxon>Fungi</taxon>
        <taxon>Dikarya</taxon>
        <taxon>Ascomycota</taxon>
        <taxon>Pezizomycotina</taxon>
        <taxon>Orbiliomycetes</taxon>
        <taxon>Orbiliales</taxon>
        <taxon>Orbiliaceae</taxon>
        <taxon>Orbilia</taxon>
    </lineage>
</organism>
<dbReference type="GO" id="GO:0003978">
    <property type="term" value="F:UDP-glucose 4-epimerase activity"/>
    <property type="evidence" value="ECO:0007669"/>
    <property type="project" value="TreeGrafter"/>
</dbReference>